<dbReference type="RefSeq" id="WP_068886476.1">
    <property type="nucleotide sequence ID" value="NZ_CBCRUU010000001.1"/>
</dbReference>
<name>A0A1C3CYA7_9GAMM</name>
<comment type="caution">
    <text evidence="1">The sequence shown here is derived from an EMBL/GenBank/DDBJ whole genome shotgun (WGS) entry which is preliminary data.</text>
</comment>
<dbReference type="STRING" id="1891224.BBP83_04890"/>
<dbReference type="EMBL" id="MBDL01000008">
    <property type="protein sequence ID" value="ODA13713.1"/>
    <property type="molecule type" value="Genomic_DNA"/>
</dbReference>
<evidence type="ECO:0000313" key="1">
    <source>
        <dbReference type="EMBL" id="ODA13713.1"/>
    </source>
</evidence>
<keyword evidence="2" id="KW-1185">Reference proteome</keyword>
<reference evidence="1 2" key="1">
    <citation type="submission" date="2016-07" db="EMBL/GenBank/DDBJ databases">
        <title>Acinetobacter sp. ANC 4603.</title>
        <authorList>
            <person name="Radolfova-Krizova L."/>
            <person name="Nemec A."/>
        </authorList>
    </citation>
    <scope>NUCLEOTIDE SEQUENCE [LARGE SCALE GENOMIC DNA]</scope>
    <source>
        <strain evidence="1 2">ANC 4603</strain>
    </source>
</reference>
<evidence type="ECO:0000313" key="2">
    <source>
        <dbReference type="Proteomes" id="UP000186553"/>
    </source>
</evidence>
<gene>
    <name evidence="1" type="ORF">BBP83_04890</name>
</gene>
<organism evidence="1 2">
    <name type="scientific">Acinetobacter celticus</name>
    <dbReference type="NCBI Taxonomy" id="1891224"/>
    <lineage>
        <taxon>Bacteria</taxon>
        <taxon>Pseudomonadati</taxon>
        <taxon>Pseudomonadota</taxon>
        <taxon>Gammaproteobacteria</taxon>
        <taxon>Moraxellales</taxon>
        <taxon>Moraxellaceae</taxon>
        <taxon>Acinetobacter</taxon>
    </lineage>
</organism>
<dbReference type="AlphaFoldDB" id="A0A1C3CYA7"/>
<sequence>MSYIISLKIKPETHQHFLEIHQQLNAETTESLAKPLGDNLADIACEIIDQVFGDIAKMSKSDDHESEKIIQQILDTTRKYMPWSVSFFGNDRLKPMVNYLYDLTSEKEGTFLMSYPVEQSVVTELLNCVDQMKVGNDTYVPVALKAFTEIVDQGVTHLIREPKKILKFNLVVDKTLNGIIHITTQLGYKRFEKLGTLYDAKSMSGFFDHFLGFLKNKSDL</sequence>
<accession>A0A1C3CYA7</accession>
<dbReference type="Proteomes" id="UP000186553">
    <property type="component" value="Unassembled WGS sequence"/>
</dbReference>
<dbReference type="OrthoDB" id="9127034at2"/>
<protein>
    <submittedName>
        <fullName evidence="1">Uncharacterized protein</fullName>
    </submittedName>
</protein>
<proteinExistence type="predicted"/>